<dbReference type="Pfam" id="PF13359">
    <property type="entry name" value="DDE_Tnp_4"/>
    <property type="match status" value="1"/>
</dbReference>
<dbReference type="InterPro" id="IPR027806">
    <property type="entry name" value="HARBI1_dom"/>
</dbReference>
<evidence type="ECO:0000313" key="5">
    <source>
        <dbReference type="EMBL" id="KAJ8708918.1"/>
    </source>
</evidence>
<organism evidence="5 6">
    <name type="scientific">Mythimna separata</name>
    <name type="common">Oriental armyworm</name>
    <name type="synonym">Pseudaletia separata</name>
    <dbReference type="NCBI Taxonomy" id="271217"/>
    <lineage>
        <taxon>Eukaryota</taxon>
        <taxon>Metazoa</taxon>
        <taxon>Ecdysozoa</taxon>
        <taxon>Arthropoda</taxon>
        <taxon>Hexapoda</taxon>
        <taxon>Insecta</taxon>
        <taxon>Pterygota</taxon>
        <taxon>Neoptera</taxon>
        <taxon>Endopterygota</taxon>
        <taxon>Lepidoptera</taxon>
        <taxon>Glossata</taxon>
        <taxon>Ditrysia</taxon>
        <taxon>Noctuoidea</taxon>
        <taxon>Noctuidae</taxon>
        <taxon>Noctuinae</taxon>
        <taxon>Hadenini</taxon>
        <taxon>Mythimna</taxon>
    </lineage>
</organism>
<dbReference type="Proteomes" id="UP001231518">
    <property type="component" value="Chromosome 32"/>
</dbReference>
<evidence type="ECO:0000256" key="2">
    <source>
        <dbReference type="ARBA" id="ARBA00022723"/>
    </source>
</evidence>
<keyword evidence="2" id="KW-0479">Metal-binding</keyword>
<feature type="domain" description="DDE Tnp4" evidence="4">
    <location>
        <begin position="442"/>
        <end position="609"/>
    </location>
</feature>
<keyword evidence="6" id="KW-1185">Reference proteome</keyword>
<evidence type="ECO:0000313" key="6">
    <source>
        <dbReference type="Proteomes" id="UP001231518"/>
    </source>
</evidence>
<evidence type="ECO:0000259" key="4">
    <source>
        <dbReference type="Pfam" id="PF13359"/>
    </source>
</evidence>
<feature type="region of interest" description="Disordered" evidence="3">
    <location>
        <begin position="24"/>
        <end position="56"/>
    </location>
</feature>
<comment type="caution">
    <text evidence="5">The sequence shown here is derived from an EMBL/GenBank/DDBJ whole genome shotgun (WGS) entry which is preliminary data.</text>
</comment>
<protein>
    <recommendedName>
        <fullName evidence="4">DDE Tnp4 domain-containing protein</fullName>
    </recommendedName>
</protein>
<evidence type="ECO:0000256" key="1">
    <source>
        <dbReference type="ARBA" id="ARBA00001968"/>
    </source>
</evidence>
<dbReference type="AlphaFoldDB" id="A0AAD7YAA1"/>
<evidence type="ECO:0000256" key="3">
    <source>
        <dbReference type="SAM" id="MobiDB-lite"/>
    </source>
</evidence>
<proteinExistence type="predicted"/>
<gene>
    <name evidence="5" type="ORF">PYW07_013522</name>
</gene>
<dbReference type="EMBL" id="JARGEI010000025">
    <property type="protein sequence ID" value="KAJ8708918.1"/>
    <property type="molecule type" value="Genomic_DNA"/>
</dbReference>
<reference evidence="5" key="1">
    <citation type="submission" date="2023-03" db="EMBL/GenBank/DDBJ databases">
        <title>Chromosome-level genomes of two armyworms, Mythimna separata and Mythimna loreyi, provide insights into the biosynthesis and reception of sex pheromones.</title>
        <authorList>
            <person name="Zhao H."/>
        </authorList>
    </citation>
    <scope>NUCLEOTIDE SEQUENCE</scope>
    <source>
        <strain evidence="5">BeijingLab</strain>
        <tissue evidence="5">Pupa</tissue>
    </source>
</reference>
<accession>A0AAD7YAA1</accession>
<dbReference type="GO" id="GO:0046872">
    <property type="term" value="F:metal ion binding"/>
    <property type="evidence" value="ECO:0007669"/>
    <property type="project" value="UniProtKB-KW"/>
</dbReference>
<name>A0AAD7YAA1_MYTSE</name>
<sequence length="642" mass="73866">MFFCVSLLSIEYFGFSNMDSDSSLLDDPGTSMDPEPSIYVEPGTPTDFEPRPNDNPGLNVDLDPVLPHDDLMTNEVTTQRCVNCGSDLLQRRRHSLVLMDVRSIVQHWIAPRLIEDDSLICHPCWTMALHHSSTQVTNEATTTSGHRRSICVSCGRSLLRTRSHRLHTETERESRIRNMVMEQIAPRQLHGSDQLCHNCWQRVDRAAVHSTEAERHDDIDVTTTINLPLYTRASTTQRCCFYPECQSTQRLAVPKWLRVKLFVDYKFYVPQTCRICSLHLYSNNWEVLANIQSPIHSFNAEHIQDFATFVNERQLVLDFCNIDTMSDELCHYWVGLSKEQFGELYLELPGIENIRHNKLALAAYLIKLRTGDSDQRISTLLNVPRTTLMRLMGQARDILEQVFVPNNLGISHISRTQISERNLLIPNGLFGGENRQPIIISDGTYLYVQKSSNYMYQKDTYSLHKYRNLMKPLLMVCCDGYIIDVLGPYPATTSDANIIIKEFNEESKPLRRYFQADDVFILDRGFRDSVPLLRACNYKTHMPASLQQGENQLSTLAANKSRAVTVCRWVVEAVNGIFKQSYKLLRHEFFNRASKHAMTDFRIAAALINRFYQRIRDREDAGQILEIINQNSVRFDCSATMS</sequence>
<comment type="cofactor">
    <cofactor evidence="1">
        <name>a divalent metal cation</name>
        <dbReference type="ChEBI" id="CHEBI:60240"/>
    </cofactor>
</comment>